<dbReference type="GO" id="GO:0045048">
    <property type="term" value="P:protein insertion into ER membrane"/>
    <property type="evidence" value="ECO:0007669"/>
    <property type="project" value="InterPro"/>
</dbReference>
<dbReference type="PANTHER" id="PTHR12875">
    <property type="entry name" value="GOLGI TO ER TRAFFIC PROTEIN 4 HOMOLOG"/>
    <property type="match status" value="1"/>
</dbReference>
<dbReference type="PANTHER" id="PTHR12875:SF0">
    <property type="entry name" value="GOLGI TO ER TRAFFIC PROTEIN 4 HOMOLOG"/>
    <property type="match status" value="1"/>
</dbReference>
<reference evidence="7" key="1">
    <citation type="submission" date="2025-08" db="UniProtKB">
        <authorList>
            <consortium name="RefSeq"/>
        </authorList>
    </citation>
    <scope>IDENTIFICATION</scope>
    <source>
        <tissue evidence="7">Gonads</tissue>
    </source>
</reference>
<protein>
    <submittedName>
        <fullName evidence="7">Golgi to ER traffic protein 4 homolog</fullName>
    </submittedName>
</protein>
<proteinExistence type="inferred from homology"/>
<dbReference type="Proteomes" id="UP000504635">
    <property type="component" value="Unplaced"/>
</dbReference>
<dbReference type="Pfam" id="PF04190">
    <property type="entry name" value="GET4"/>
    <property type="match status" value="1"/>
</dbReference>
<dbReference type="InParanoid" id="A0A6J2XW51"/>
<keyword evidence="6" id="KW-1185">Reference proteome</keyword>
<comment type="similarity">
    <text evidence="2">Belongs to the GET4 family.</text>
</comment>
<comment type="subcellular location">
    <subcellularLocation>
        <location evidence="1">Cytoplasm</location>
        <location evidence="1">Cytosol</location>
    </subcellularLocation>
</comment>
<dbReference type="KEGG" id="soy:115881778"/>
<dbReference type="Gene3D" id="1.25.40.10">
    <property type="entry name" value="Tetratricopeptide repeat domain"/>
    <property type="match status" value="1"/>
</dbReference>
<evidence type="ECO:0000256" key="4">
    <source>
        <dbReference type="ARBA" id="ARBA00022490"/>
    </source>
</evidence>
<keyword evidence="4" id="KW-0963">Cytoplasm</keyword>
<dbReference type="GO" id="GO:0071818">
    <property type="term" value="C:BAT3 complex"/>
    <property type="evidence" value="ECO:0007669"/>
    <property type="project" value="TreeGrafter"/>
</dbReference>
<organism evidence="6 7">
    <name type="scientific">Sitophilus oryzae</name>
    <name type="common">Rice weevil</name>
    <name type="synonym">Curculio oryzae</name>
    <dbReference type="NCBI Taxonomy" id="7048"/>
    <lineage>
        <taxon>Eukaryota</taxon>
        <taxon>Metazoa</taxon>
        <taxon>Ecdysozoa</taxon>
        <taxon>Arthropoda</taxon>
        <taxon>Hexapoda</taxon>
        <taxon>Insecta</taxon>
        <taxon>Pterygota</taxon>
        <taxon>Neoptera</taxon>
        <taxon>Endopterygota</taxon>
        <taxon>Coleoptera</taxon>
        <taxon>Polyphaga</taxon>
        <taxon>Cucujiformia</taxon>
        <taxon>Curculionidae</taxon>
        <taxon>Dryophthorinae</taxon>
        <taxon>Sitophilus</taxon>
    </lineage>
</organism>
<dbReference type="AlphaFoldDB" id="A0A6J2XW51"/>
<gene>
    <name evidence="7" type="primary">LOC115881778</name>
</gene>
<feature type="region of interest" description="Disordered" evidence="5">
    <location>
        <begin position="296"/>
        <end position="323"/>
    </location>
</feature>
<evidence type="ECO:0000313" key="7">
    <source>
        <dbReference type="RefSeq" id="XP_030755281.1"/>
    </source>
</evidence>
<dbReference type="FunCoup" id="A0A6J2XW51">
    <property type="interactions" value="1922"/>
</dbReference>
<evidence type="ECO:0000256" key="2">
    <source>
        <dbReference type="ARBA" id="ARBA00005351"/>
    </source>
</evidence>
<evidence type="ECO:0000256" key="5">
    <source>
        <dbReference type="SAM" id="MobiDB-lite"/>
    </source>
</evidence>
<sequence>MATSSSRGVSRVLEKLDKSLKNGDYYEAHQMYRTVCFRYLGQERYKELKDMLYQGSVLFLDSDQKTSGTDLGLLLIDVLNKSKEQDCILWSPKLSIIFSKIGTDNDTERDAFLAQAVKWSAQGTSHGHPLLHQHIAKIYWDEQNYVQARHHYIHSQDGKGCAELLIEFHLTKGYKYETDLFIAQTVLQLLCLRNRITANQTFTTYTENHPRIKKTGPPFLLPLLNFIWFLLQAIESKKIQTFAVLCEQYRNSIKRDPCYVKYLDKIAQIFFGLKPQEEKKPGGIFGNLIESFLGGLEDDSDDENSSAAQASTSRKLIENTELD</sequence>
<evidence type="ECO:0000313" key="6">
    <source>
        <dbReference type="Proteomes" id="UP000504635"/>
    </source>
</evidence>
<dbReference type="InterPro" id="IPR011990">
    <property type="entry name" value="TPR-like_helical_dom_sf"/>
</dbReference>
<dbReference type="FunFam" id="1.25.40.10:FF:000060">
    <property type="entry name" value="Golgi to ER traffic protein 4 homolog"/>
    <property type="match status" value="1"/>
</dbReference>
<evidence type="ECO:0000256" key="3">
    <source>
        <dbReference type="ARBA" id="ARBA00022448"/>
    </source>
</evidence>
<dbReference type="InterPro" id="IPR007317">
    <property type="entry name" value="GET4"/>
</dbReference>
<name>A0A6J2XW51_SITOR</name>
<dbReference type="RefSeq" id="XP_030755281.1">
    <property type="nucleotide sequence ID" value="XM_030899421.1"/>
</dbReference>
<accession>A0A6J2XW51</accession>
<dbReference type="OrthoDB" id="10252405at2759"/>
<dbReference type="GeneID" id="115881778"/>
<evidence type="ECO:0000256" key="1">
    <source>
        <dbReference type="ARBA" id="ARBA00004514"/>
    </source>
</evidence>
<keyword evidence="3" id="KW-0813">Transport</keyword>